<dbReference type="InterPro" id="IPR006143">
    <property type="entry name" value="RND_pump_MFP"/>
</dbReference>
<dbReference type="AlphaFoldDB" id="A0A1M4TD60"/>
<dbReference type="GO" id="GO:0015562">
    <property type="term" value="F:efflux transmembrane transporter activity"/>
    <property type="evidence" value="ECO:0007669"/>
    <property type="project" value="TreeGrafter"/>
</dbReference>
<sequence length="386" mass="42001">MRPTLTRVSIVLALCVAGVAAWWWQQPERRAPAATAVPAAAPARSLPLIEVQRVRTLPMRDEVQATGTLVSRQSVSLRPQASGMVTRIHFKDGQQVRKGQVLLEQDSQLQRAQLQQAQAEMGLARANHQRNRELVAKGFISQRGLDESAADLQVAQARLALAQTTVERLRLVAPFDAVAGIGRVHVGDYLREGDEVVSLQDMAVMHVDFRLPERYLPQLSVGQPVQFSVDALPGETHTAELMAIDPLIDEQGRSIAIRARLPNPQYRLRPGMFARLSLLLEERPDALAVPEEAVLSNAEGASVIRITPASTTAEAEAGVYQSERVAVQLGLRQPGWVEVREGLAAADVVMTAGQHRVSNSGQRLRVAQWPEDATAAAPQSGPSSEP</sequence>
<reference evidence="6 7" key="1">
    <citation type="submission" date="2016-11" db="EMBL/GenBank/DDBJ databases">
        <authorList>
            <person name="Jaros S."/>
            <person name="Januszkiewicz K."/>
            <person name="Wedrychowicz H."/>
        </authorList>
    </citation>
    <scope>NUCLEOTIDE SEQUENCE [LARGE SCALE GENOMIC DNA]</scope>
    <source>
        <strain evidence="6 7">DSM 16112</strain>
    </source>
</reference>
<comment type="similarity">
    <text evidence="1">Belongs to the membrane fusion protein (MFP) (TC 8.A.1) family.</text>
</comment>
<feature type="region of interest" description="Disordered" evidence="2">
    <location>
        <begin position="359"/>
        <end position="386"/>
    </location>
</feature>
<dbReference type="Pfam" id="PF25917">
    <property type="entry name" value="BSH_RND"/>
    <property type="match status" value="1"/>
</dbReference>
<dbReference type="SUPFAM" id="SSF111369">
    <property type="entry name" value="HlyD-like secretion proteins"/>
    <property type="match status" value="1"/>
</dbReference>
<dbReference type="NCBIfam" id="TIGR01730">
    <property type="entry name" value="RND_mfp"/>
    <property type="match status" value="1"/>
</dbReference>
<dbReference type="Gene3D" id="2.40.420.20">
    <property type="match status" value="1"/>
</dbReference>
<dbReference type="Pfam" id="PF25954">
    <property type="entry name" value="Beta-barrel_RND_2"/>
    <property type="match status" value="1"/>
</dbReference>
<evidence type="ECO:0000256" key="2">
    <source>
        <dbReference type="SAM" id="MobiDB-lite"/>
    </source>
</evidence>
<dbReference type="PANTHER" id="PTHR30469:SF11">
    <property type="entry name" value="BLL4320 PROTEIN"/>
    <property type="match status" value="1"/>
</dbReference>
<name>A0A1M4TD60_9BURK</name>
<dbReference type="GO" id="GO:1990281">
    <property type="term" value="C:efflux pump complex"/>
    <property type="evidence" value="ECO:0007669"/>
    <property type="project" value="TreeGrafter"/>
</dbReference>
<dbReference type="RefSeq" id="WP_073353781.1">
    <property type="nucleotide sequence ID" value="NZ_FQUZ01000002.1"/>
</dbReference>
<feature type="domain" description="Multidrug resistance protein MdtA-like barrel-sandwich hybrid" evidence="4">
    <location>
        <begin position="74"/>
        <end position="195"/>
    </location>
</feature>
<dbReference type="PANTHER" id="PTHR30469">
    <property type="entry name" value="MULTIDRUG RESISTANCE PROTEIN MDTA"/>
    <property type="match status" value="1"/>
</dbReference>
<evidence type="ECO:0000259" key="3">
    <source>
        <dbReference type="Pfam" id="PF25876"/>
    </source>
</evidence>
<evidence type="ECO:0000313" key="7">
    <source>
        <dbReference type="Proteomes" id="UP000184327"/>
    </source>
</evidence>
<protein>
    <submittedName>
        <fullName evidence="6">Membrane fusion protein, multidrug efflux system</fullName>
    </submittedName>
</protein>
<evidence type="ECO:0000259" key="4">
    <source>
        <dbReference type="Pfam" id="PF25917"/>
    </source>
</evidence>
<dbReference type="InterPro" id="IPR058792">
    <property type="entry name" value="Beta-barrel_RND_2"/>
</dbReference>
<dbReference type="FunFam" id="2.40.30.170:FF:000010">
    <property type="entry name" value="Efflux RND transporter periplasmic adaptor subunit"/>
    <property type="match status" value="1"/>
</dbReference>
<keyword evidence="7" id="KW-1185">Reference proteome</keyword>
<dbReference type="Gene3D" id="1.10.287.470">
    <property type="entry name" value="Helix hairpin bin"/>
    <property type="match status" value="1"/>
</dbReference>
<dbReference type="EMBL" id="FQUZ01000002">
    <property type="protein sequence ID" value="SHE42207.1"/>
    <property type="molecule type" value="Genomic_DNA"/>
</dbReference>
<dbReference type="Gene3D" id="2.40.50.100">
    <property type="match status" value="1"/>
</dbReference>
<feature type="domain" description="Multidrug resistance protein MdtA-like alpha-helical hairpin" evidence="3">
    <location>
        <begin position="110"/>
        <end position="168"/>
    </location>
</feature>
<dbReference type="Proteomes" id="UP000184327">
    <property type="component" value="Unassembled WGS sequence"/>
</dbReference>
<evidence type="ECO:0000259" key="5">
    <source>
        <dbReference type="Pfam" id="PF25954"/>
    </source>
</evidence>
<dbReference type="InterPro" id="IPR058624">
    <property type="entry name" value="MdtA-like_HH"/>
</dbReference>
<evidence type="ECO:0000313" key="6">
    <source>
        <dbReference type="EMBL" id="SHE42207.1"/>
    </source>
</evidence>
<accession>A0A1M4TD60</accession>
<dbReference type="Gene3D" id="2.40.30.170">
    <property type="match status" value="1"/>
</dbReference>
<feature type="domain" description="CusB-like beta-barrel" evidence="5">
    <location>
        <begin position="208"/>
        <end position="278"/>
    </location>
</feature>
<evidence type="ECO:0000256" key="1">
    <source>
        <dbReference type="ARBA" id="ARBA00009477"/>
    </source>
</evidence>
<dbReference type="STRING" id="1122156.SAMN02745117_00283"/>
<dbReference type="OrthoDB" id="9806939at2"/>
<dbReference type="InterPro" id="IPR058625">
    <property type="entry name" value="MdtA-like_BSH"/>
</dbReference>
<gene>
    <name evidence="6" type="ORF">SAMN02745117_00283</name>
</gene>
<proteinExistence type="inferred from homology"/>
<organism evidence="6 7">
    <name type="scientific">Lampropedia hyalina DSM 16112</name>
    <dbReference type="NCBI Taxonomy" id="1122156"/>
    <lineage>
        <taxon>Bacteria</taxon>
        <taxon>Pseudomonadati</taxon>
        <taxon>Pseudomonadota</taxon>
        <taxon>Betaproteobacteria</taxon>
        <taxon>Burkholderiales</taxon>
        <taxon>Comamonadaceae</taxon>
        <taxon>Lampropedia</taxon>
    </lineage>
</organism>
<dbReference type="Pfam" id="PF25876">
    <property type="entry name" value="HH_MFP_RND"/>
    <property type="match status" value="1"/>
</dbReference>